<feature type="compositionally biased region" description="Polar residues" evidence="1">
    <location>
        <begin position="66"/>
        <end position="79"/>
    </location>
</feature>
<accession>A0ABN9XE64</accession>
<feature type="compositionally biased region" description="Polar residues" evidence="1">
    <location>
        <begin position="31"/>
        <end position="44"/>
    </location>
</feature>
<reference evidence="2" key="1">
    <citation type="submission" date="2023-10" db="EMBL/GenBank/DDBJ databases">
        <authorList>
            <person name="Chen Y."/>
            <person name="Shah S."/>
            <person name="Dougan E. K."/>
            <person name="Thang M."/>
            <person name="Chan C."/>
        </authorList>
    </citation>
    <scope>NUCLEOTIDE SEQUENCE [LARGE SCALE GENOMIC DNA]</scope>
</reference>
<proteinExistence type="predicted"/>
<keyword evidence="3" id="KW-1185">Reference proteome</keyword>
<evidence type="ECO:0000313" key="2">
    <source>
        <dbReference type="EMBL" id="CAK0897920.1"/>
    </source>
</evidence>
<gene>
    <name evidence="2" type="ORF">PCOR1329_LOCUS75964</name>
</gene>
<protein>
    <submittedName>
        <fullName evidence="2">Uncharacterized protein</fullName>
    </submittedName>
</protein>
<evidence type="ECO:0000256" key="1">
    <source>
        <dbReference type="SAM" id="MobiDB-lite"/>
    </source>
</evidence>
<organism evidence="2 3">
    <name type="scientific">Prorocentrum cordatum</name>
    <dbReference type="NCBI Taxonomy" id="2364126"/>
    <lineage>
        <taxon>Eukaryota</taxon>
        <taxon>Sar</taxon>
        <taxon>Alveolata</taxon>
        <taxon>Dinophyceae</taxon>
        <taxon>Prorocentrales</taxon>
        <taxon>Prorocentraceae</taxon>
        <taxon>Prorocentrum</taxon>
    </lineage>
</organism>
<feature type="region of interest" description="Disordered" evidence="1">
    <location>
        <begin position="1"/>
        <end position="95"/>
    </location>
</feature>
<dbReference type="EMBL" id="CAUYUJ010020402">
    <property type="protein sequence ID" value="CAK0897920.1"/>
    <property type="molecule type" value="Genomic_DNA"/>
</dbReference>
<evidence type="ECO:0000313" key="3">
    <source>
        <dbReference type="Proteomes" id="UP001189429"/>
    </source>
</evidence>
<feature type="compositionally biased region" description="Acidic residues" evidence="1">
    <location>
        <begin position="48"/>
        <end position="58"/>
    </location>
</feature>
<comment type="caution">
    <text evidence="2">The sequence shown here is derived from an EMBL/GenBank/DDBJ whole genome shotgun (WGS) entry which is preliminary data.</text>
</comment>
<feature type="compositionally biased region" description="Basic and acidic residues" evidence="1">
    <location>
        <begin position="17"/>
        <end position="30"/>
    </location>
</feature>
<dbReference type="Proteomes" id="UP001189429">
    <property type="component" value="Unassembled WGS sequence"/>
</dbReference>
<name>A0ABN9XE64_9DINO</name>
<sequence length="156" mass="16588">MPDTVLEQAPWRATRKSSAESTKRRNHEQLELSSTSNEKTNCQGVQEDGGEEGDEEETKEAPWSGGESSATVPIRSSTRGAAMRKHPRTNIVSGSKLANNTSDLILARYPVLRGYLRLLPPQRAPAVRAELGGEGGGPAALQGGRGLRAVRAGVGS</sequence>